<comment type="caution">
    <text evidence="3">The sequence shown here is derived from an EMBL/GenBank/DDBJ whole genome shotgun (WGS) entry which is preliminary data.</text>
</comment>
<dbReference type="NCBIfam" id="NF038300">
    <property type="entry name" value="EPS_HpsL"/>
    <property type="match status" value="1"/>
</dbReference>
<keyword evidence="2" id="KW-0472">Membrane</keyword>
<dbReference type="EMBL" id="JAMZMM010000238">
    <property type="protein sequence ID" value="MCP2730765.1"/>
    <property type="molecule type" value="Genomic_DNA"/>
</dbReference>
<sequence length="552" mass="61142">MAKLKSKSKNKSKKGKKQSKPSEKPTLSLKEQLAQKRKKQKEIQELIKWISISLIPGIFLGLIVGATKDPKMGIAPVIAIPCLVLSYKYPRQALWAFLIYMPFGGTVVYALGGNALLQLAKDAFYIPALLGLVAECKRKGQPILIPKALIPTFAITFVLSTLTLVFVNLVQLQLSGKETGQPFLQGILGLKIFLGYAPLIFCAYYLIEDKKQLLLFARLHLILAITCCALSLVQYSMLQRGICRGTDHLAGDLLFKASVEAKCFVGGALLYSPSQGVIRLPGTFVSPWHWGWFLISNSVLTFTVAFCDTSALWRLMGLGGMAIVFINAVICGQRIALALVPVVTVILLILTGQIANLKRFIPIAVGLGIVIAIAMATNPELIQERIASFQGRASASPPEDFIVTQFQWAMGNQDGFLGNGLGRGTNSTRTFGKVSLIETYFPKVIFEVGVWGFIGFMIFVSHLTVFTFKTYRSLKDKSLRDFGSCYWVFILIITYNTYWYPLDTDPAAVYYWFLAGVIIALPKIDKQEQEKLKLAEAENDDTSTKKRMKSKV</sequence>
<evidence type="ECO:0000313" key="4">
    <source>
        <dbReference type="Proteomes" id="UP001204953"/>
    </source>
</evidence>
<feature type="transmembrane region" description="Helical" evidence="2">
    <location>
        <begin position="360"/>
        <end position="377"/>
    </location>
</feature>
<feature type="transmembrane region" description="Helical" evidence="2">
    <location>
        <begin position="312"/>
        <end position="330"/>
    </location>
</feature>
<feature type="region of interest" description="Disordered" evidence="1">
    <location>
        <begin position="1"/>
        <end position="31"/>
    </location>
</feature>
<keyword evidence="2" id="KW-0812">Transmembrane</keyword>
<evidence type="ECO:0000256" key="2">
    <source>
        <dbReference type="SAM" id="Phobius"/>
    </source>
</evidence>
<feature type="transmembrane region" description="Helical" evidence="2">
    <location>
        <begin position="183"/>
        <end position="207"/>
    </location>
</feature>
<keyword evidence="2" id="KW-1133">Transmembrane helix</keyword>
<feature type="compositionally biased region" description="Basic residues" evidence="1">
    <location>
        <begin position="1"/>
        <end position="19"/>
    </location>
</feature>
<keyword evidence="4" id="KW-1185">Reference proteome</keyword>
<feature type="transmembrane region" description="Helical" evidence="2">
    <location>
        <begin position="219"/>
        <end position="238"/>
    </location>
</feature>
<dbReference type="RefSeq" id="WP_254013518.1">
    <property type="nucleotide sequence ID" value="NZ_JAMZMM010000238.1"/>
</dbReference>
<feature type="transmembrane region" description="Helical" evidence="2">
    <location>
        <begin position="483"/>
        <end position="501"/>
    </location>
</feature>
<evidence type="ECO:0000313" key="3">
    <source>
        <dbReference type="EMBL" id="MCP2730765.1"/>
    </source>
</evidence>
<dbReference type="AlphaFoldDB" id="A0AAE3GU47"/>
<gene>
    <name evidence="3" type="primary">hpsL</name>
    <name evidence="3" type="ORF">NJ959_20265</name>
</gene>
<feature type="transmembrane region" description="Helical" evidence="2">
    <location>
        <begin position="450"/>
        <end position="471"/>
    </location>
</feature>
<feature type="transmembrane region" description="Helical" evidence="2">
    <location>
        <begin position="336"/>
        <end position="355"/>
    </location>
</feature>
<protein>
    <submittedName>
        <fullName evidence="3">Hormogonium polysaccharide biosynthesis protein HpsL</fullName>
    </submittedName>
</protein>
<accession>A0AAE3GU47</accession>
<feature type="transmembrane region" description="Helical" evidence="2">
    <location>
        <begin position="148"/>
        <end position="171"/>
    </location>
</feature>
<dbReference type="InterPro" id="IPR049753">
    <property type="entry name" value="EPS_HpsL-like"/>
</dbReference>
<evidence type="ECO:0000256" key="1">
    <source>
        <dbReference type="SAM" id="MobiDB-lite"/>
    </source>
</evidence>
<feature type="transmembrane region" description="Helical" evidence="2">
    <location>
        <begin position="94"/>
        <end position="112"/>
    </location>
</feature>
<name>A0AAE3GU47_9CYAN</name>
<proteinExistence type="predicted"/>
<reference evidence="3" key="1">
    <citation type="submission" date="2022-06" db="EMBL/GenBank/DDBJ databases">
        <title>New cyanobacteria of genus Symplocastrum in benthos of Lake Baikal.</title>
        <authorList>
            <person name="Sorokovikova E."/>
            <person name="Tikhonova I."/>
            <person name="Krasnopeev A."/>
            <person name="Evseev P."/>
            <person name="Gladkikh A."/>
            <person name="Belykh O."/>
        </authorList>
    </citation>
    <scope>NUCLEOTIDE SEQUENCE</scope>
    <source>
        <strain evidence="3">BBK-W-15</strain>
    </source>
</reference>
<dbReference type="Proteomes" id="UP001204953">
    <property type="component" value="Unassembled WGS sequence"/>
</dbReference>
<feature type="transmembrane region" description="Helical" evidence="2">
    <location>
        <begin position="507"/>
        <end position="524"/>
    </location>
</feature>
<organism evidence="3 4">
    <name type="scientific">Limnofasciculus baicalensis BBK-W-15</name>
    <dbReference type="NCBI Taxonomy" id="2699891"/>
    <lineage>
        <taxon>Bacteria</taxon>
        <taxon>Bacillati</taxon>
        <taxon>Cyanobacteriota</taxon>
        <taxon>Cyanophyceae</taxon>
        <taxon>Coleofasciculales</taxon>
        <taxon>Coleofasciculaceae</taxon>
        <taxon>Limnofasciculus</taxon>
        <taxon>Limnofasciculus baicalensis</taxon>
    </lineage>
</organism>
<feature type="transmembrane region" description="Helical" evidence="2">
    <location>
        <begin position="46"/>
        <end position="66"/>
    </location>
</feature>
<feature type="transmembrane region" description="Helical" evidence="2">
    <location>
        <begin position="289"/>
        <end position="307"/>
    </location>
</feature>